<reference evidence="1" key="1">
    <citation type="journal article" date="2016" name="Mol. Ecol. Resour.">
        <title>Evaluation of the impact of RNA preservation methods of spiders for de novo transcriptome assembly.</title>
        <authorList>
            <person name="Kono N."/>
            <person name="Nakamura H."/>
            <person name="Ito Y."/>
            <person name="Tomita M."/>
            <person name="Arakawa K."/>
        </authorList>
    </citation>
    <scope>NUCLEOTIDE SEQUENCE</scope>
    <source>
        <tissue evidence="1">Whole body</tissue>
    </source>
</reference>
<proteinExistence type="evidence at transcript level"/>
<sequence>MNSYSSYVSMLQDPVAKDESKLKALQELSGEVETIVSNPQYPSFFASFML</sequence>
<name>A0A2L2Y991_PARTP</name>
<organism evidence="1">
    <name type="scientific">Parasteatoda tepidariorum</name>
    <name type="common">Common house spider</name>
    <name type="synonym">Achaearanea tepidariorum</name>
    <dbReference type="NCBI Taxonomy" id="114398"/>
    <lineage>
        <taxon>Eukaryota</taxon>
        <taxon>Metazoa</taxon>
        <taxon>Ecdysozoa</taxon>
        <taxon>Arthropoda</taxon>
        <taxon>Chelicerata</taxon>
        <taxon>Arachnida</taxon>
        <taxon>Araneae</taxon>
        <taxon>Araneomorphae</taxon>
        <taxon>Entelegynae</taxon>
        <taxon>Araneoidea</taxon>
        <taxon>Theridiidae</taxon>
        <taxon>Parasteatoda</taxon>
    </lineage>
</organism>
<dbReference type="AlphaFoldDB" id="A0A2L2Y991"/>
<evidence type="ECO:0000313" key="1">
    <source>
        <dbReference type="EMBL" id="LAA04714.1"/>
    </source>
</evidence>
<protein>
    <submittedName>
        <fullName evidence="1">Transformation/transcription domain-associated protein</fullName>
    </submittedName>
</protein>
<accession>A0A2L2Y991</accession>
<dbReference type="OrthoDB" id="6424441at2759"/>
<dbReference type="EMBL" id="IAAA01011243">
    <property type="protein sequence ID" value="LAA04714.1"/>
    <property type="molecule type" value="mRNA"/>
</dbReference>